<dbReference type="SUPFAM" id="SSF54862">
    <property type="entry name" value="4Fe-4S ferredoxins"/>
    <property type="match status" value="1"/>
</dbReference>
<protein>
    <recommendedName>
        <fullName evidence="5">Metallo-beta-lactamase domain-containing protein</fullName>
    </recommendedName>
</protein>
<proteinExistence type="predicted"/>
<evidence type="ECO:0008006" key="5">
    <source>
        <dbReference type="Google" id="ProtNLM"/>
    </source>
</evidence>
<dbReference type="Gene3D" id="3.30.70.20">
    <property type="match status" value="1"/>
</dbReference>
<feature type="region of interest" description="Disordered" evidence="1">
    <location>
        <begin position="32"/>
        <end position="73"/>
    </location>
</feature>
<comment type="caution">
    <text evidence="3">The sequence shown here is derived from an EMBL/GenBank/DDBJ whole genome shotgun (WGS) entry which is preliminary data.</text>
</comment>
<dbReference type="AlphaFoldDB" id="A0AAD2FWU2"/>
<dbReference type="PANTHER" id="PTHR42773">
    <property type="entry name" value="METALLO-BETA-LACTAMASE-RELATED"/>
    <property type="match status" value="1"/>
</dbReference>
<dbReference type="InterPro" id="IPR036866">
    <property type="entry name" value="RibonucZ/Hydroxyglut_hydro"/>
</dbReference>
<evidence type="ECO:0000313" key="3">
    <source>
        <dbReference type="EMBL" id="CAJ1954845.1"/>
    </source>
</evidence>
<feature type="chain" id="PRO_5042087532" description="Metallo-beta-lactamase domain-containing protein" evidence="2">
    <location>
        <begin position="25"/>
        <end position="424"/>
    </location>
</feature>
<organism evidence="3 4">
    <name type="scientific">Cylindrotheca closterium</name>
    <dbReference type="NCBI Taxonomy" id="2856"/>
    <lineage>
        <taxon>Eukaryota</taxon>
        <taxon>Sar</taxon>
        <taxon>Stramenopiles</taxon>
        <taxon>Ochrophyta</taxon>
        <taxon>Bacillariophyta</taxon>
        <taxon>Bacillariophyceae</taxon>
        <taxon>Bacillariophycidae</taxon>
        <taxon>Bacillariales</taxon>
        <taxon>Bacillariaceae</taxon>
        <taxon>Cylindrotheca</taxon>
    </lineage>
</organism>
<keyword evidence="4" id="KW-1185">Reference proteome</keyword>
<evidence type="ECO:0000313" key="4">
    <source>
        <dbReference type="Proteomes" id="UP001295423"/>
    </source>
</evidence>
<reference evidence="3" key="1">
    <citation type="submission" date="2023-08" db="EMBL/GenBank/DDBJ databases">
        <authorList>
            <person name="Audoor S."/>
            <person name="Bilcke G."/>
        </authorList>
    </citation>
    <scope>NUCLEOTIDE SEQUENCE</scope>
</reference>
<evidence type="ECO:0000256" key="2">
    <source>
        <dbReference type="SAM" id="SignalP"/>
    </source>
</evidence>
<dbReference type="EMBL" id="CAKOGP040001870">
    <property type="protein sequence ID" value="CAJ1954845.1"/>
    <property type="molecule type" value="Genomic_DNA"/>
</dbReference>
<gene>
    <name evidence="3" type="ORF">CYCCA115_LOCUS15437</name>
</gene>
<keyword evidence="2" id="KW-0732">Signal</keyword>
<feature type="region of interest" description="Disordered" evidence="1">
    <location>
        <begin position="261"/>
        <end position="294"/>
    </location>
</feature>
<dbReference type="Gene3D" id="3.60.15.10">
    <property type="entry name" value="Ribonuclease Z/Hydroxyacylglutathione hydrolase-like"/>
    <property type="match status" value="1"/>
</dbReference>
<feature type="region of interest" description="Disordered" evidence="1">
    <location>
        <begin position="308"/>
        <end position="336"/>
    </location>
</feature>
<dbReference type="PANTHER" id="PTHR42773:SF1">
    <property type="entry name" value="METALLO-BETA-LACTAMASE FAMILY PROTEIN"/>
    <property type="match status" value="1"/>
</dbReference>
<dbReference type="Proteomes" id="UP001295423">
    <property type="component" value="Unassembled WGS sequence"/>
</dbReference>
<accession>A0AAD2FWU2</accession>
<sequence>MNERHIIYTTVLALLLSGDHHVCGFVAKQSQTNHPRQTPFMPSSPLVVSSDHDSTNFFKGKRNRRSTRRNMAAPQRLSDNVNGPLYVNDKCINCAACSMFAPQVFGRSEQRAMHIVQNQPSTEEELETARAALRACPVAAIRLENQAYRSHRKMEPLTDQEEKIVDRLSDQSKSAPQSFPRPVSPNIPGVYFVGHHNSASFGAAPYLLQTQHHGTILMDSPKFSKRAVETVEKITGPDGTHNWIGDETLEEVEILLQETNDDQNEEHGDDKSSPLLPPPPLLQAMTLEGTPVSPNDYANHEVLLLHTPGHSPGSITLWRRPTNDGKKQQQQQQQQDGILFTGDTYSYTTRDGGHMTAFPRYGNDYSQQAKSLEGLLHLDWHLVAPGHGHPRDYTNHNNNNDKEDEETIKELQRKDMQPAFAELL</sequence>
<dbReference type="SUPFAM" id="SSF56281">
    <property type="entry name" value="Metallo-hydrolase/oxidoreductase"/>
    <property type="match status" value="1"/>
</dbReference>
<evidence type="ECO:0000256" key="1">
    <source>
        <dbReference type="SAM" id="MobiDB-lite"/>
    </source>
</evidence>
<feature type="compositionally biased region" description="Basic residues" evidence="1">
    <location>
        <begin position="59"/>
        <end position="68"/>
    </location>
</feature>
<name>A0AAD2FWU2_9STRA</name>
<feature type="signal peptide" evidence="2">
    <location>
        <begin position="1"/>
        <end position="24"/>
    </location>
</feature>
<dbReference type="Pfam" id="PF13370">
    <property type="entry name" value="Fer4_13"/>
    <property type="match status" value="1"/>
</dbReference>